<dbReference type="SUPFAM" id="SSF47413">
    <property type="entry name" value="lambda repressor-like DNA-binding domains"/>
    <property type="match status" value="1"/>
</dbReference>
<dbReference type="EMBL" id="JBHSBU010000001">
    <property type="protein sequence ID" value="MFC4158454.1"/>
    <property type="molecule type" value="Genomic_DNA"/>
</dbReference>
<evidence type="ECO:0000313" key="3">
    <source>
        <dbReference type="Proteomes" id="UP001595791"/>
    </source>
</evidence>
<dbReference type="InterPro" id="IPR010982">
    <property type="entry name" value="Lambda_DNA-bd_dom_sf"/>
</dbReference>
<dbReference type="PROSITE" id="PS50943">
    <property type="entry name" value="HTH_CROC1"/>
    <property type="match status" value="1"/>
</dbReference>
<organism evidence="2 3">
    <name type="scientific">Chitinimonas lacunae</name>
    <dbReference type="NCBI Taxonomy" id="1963018"/>
    <lineage>
        <taxon>Bacteria</taxon>
        <taxon>Pseudomonadati</taxon>
        <taxon>Pseudomonadota</taxon>
        <taxon>Betaproteobacteria</taxon>
        <taxon>Neisseriales</taxon>
        <taxon>Chitinibacteraceae</taxon>
        <taxon>Chitinimonas</taxon>
    </lineage>
</organism>
<dbReference type="InterPro" id="IPR001387">
    <property type="entry name" value="Cro/C1-type_HTH"/>
</dbReference>
<gene>
    <name evidence="2" type="ORF">ACFOW7_03670</name>
</gene>
<evidence type="ECO:0000313" key="2">
    <source>
        <dbReference type="EMBL" id="MFC4158454.1"/>
    </source>
</evidence>
<proteinExistence type="predicted"/>
<name>A0ABV8MJY4_9NEIS</name>
<evidence type="ECO:0000259" key="1">
    <source>
        <dbReference type="PROSITE" id="PS50943"/>
    </source>
</evidence>
<reference evidence="3" key="1">
    <citation type="journal article" date="2019" name="Int. J. Syst. Evol. Microbiol.">
        <title>The Global Catalogue of Microorganisms (GCM) 10K type strain sequencing project: providing services to taxonomists for standard genome sequencing and annotation.</title>
        <authorList>
            <consortium name="The Broad Institute Genomics Platform"/>
            <consortium name="The Broad Institute Genome Sequencing Center for Infectious Disease"/>
            <person name="Wu L."/>
            <person name="Ma J."/>
        </authorList>
    </citation>
    <scope>NUCLEOTIDE SEQUENCE [LARGE SCALE GENOMIC DNA]</scope>
    <source>
        <strain evidence="3">LMG 29894</strain>
    </source>
</reference>
<sequence>MKTTAEYLQAAKEKIGAESDSALGKAIGLGRNSVGQYMRGERIMDDYTCAQVAQILGLSLVEVIAAANAERERTTERRDYWRNLWEATTQKAQKAASLAVLALGILIGAAGTTESSGLASYDGRIARGELNCNLCPITVIVHTEQEEADND</sequence>
<protein>
    <recommendedName>
        <fullName evidence="1">HTH cro/C1-type domain-containing protein</fullName>
    </recommendedName>
</protein>
<accession>A0ABV8MJY4</accession>
<dbReference type="Proteomes" id="UP001595791">
    <property type="component" value="Unassembled WGS sequence"/>
</dbReference>
<comment type="caution">
    <text evidence="2">The sequence shown here is derived from an EMBL/GenBank/DDBJ whole genome shotgun (WGS) entry which is preliminary data.</text>
</comment>
<dbReference type="RefSeq" id="WP_378161140.1">
    <property type="nucleotide sequence ID" value="NZ_JBHSBU010000001.1"/>
</dbReference>
<keyword evidence="3" id="KW-1185">Reference proteome</keyword>
<feature type="domain" description="HTH cro/C1-type" evidence="1">
    <location>
        <begin position="21"/>
        <end position="63"/>
    </location>
</feature>